<comment type="caution">
    <text evidence="5">The sequence shown here is derived from an EMBL/GenBank/DDBJ whole genome shotgun (WGS) entry which is preliminary data.</text>
</comment>
<dbReference type="SUPFAM" id="SSF51230">
    <property type="entry name" value="Single hybrid motif"/>
    <property type="match status" value="1"/>
</dbReference>
<reference evidence="5 6" key="1">
    <citation type="submission" date="2019-04" db="EMBL/GenBank/DDBJ databases">
        <title>Genome sequencing of Clostridium botulinum Groups I-IV and Clostridium butyricum.</title>
        <authorList>
            <person name="Brunt J."/>
            <person name="Van Vliet A.H.M."/>
            <person name="Stringer S.C."/>
            <person name="Carter A.T."/>
            <person name="Peck M.W."/>
        </authorList>
    </citation>
    <scope>NUCLEOTIDE SEQUENCE [LARGE SCALE GENOMIC DNA]</scope>
    <source>
        <strain evidence="5 6">BL81</strain>
    </source>
</reference>
<evidence type="ECO:0000313" key="6">
    <source>
        <dbReference type="Proteomes" id="UP000486903"/>
    </source>
</evidence>
<evidence type="ECO:0000259" key="4">
    <source>
        <dbReference type="Pfam" id="PF25990"/>
    </source>
</evidence>
<dbReference type="Proteomes" id="UP000486903">
    <property type="component" value="Unassembled WGS sequence"/>
</dbReference>
<dbReference type="InterPro" id="IPR011053">
    <property type="entry name" value="Single_hybrid_motif"/>
</dbReference>
<dbReference type="Gene3D" id="2.40.30.170">
    <property type="match status" value="1"/>
</dbReference>
<name>A0A6B4JIK1_CLOBO</name>
<dbReference type="InterPro" id="IPR050465">
    <property type="entry name" value="UPF0194_transport"/>
</dbReference>
<dbReference type="PANTHER" id="PTHR32347:SF14">
    <property type="entry name" value="EFFLUX SYSTEM COMPONENT YKNX-RELATED"/>
    <property type="match status" value="1"/>
</dbReference>
<dbReference type="RefSeq" id="WP_003372288.1">
    <property type="nucleotide sequence ID" value="NZ_JACBBA010000001.1"/>
</dbReference>
<evidence type="ECO:0000256" key="2">
    <source>
        <dbReference type="ARBA" id="ARBA00023054"/>
    </source>
</evidence>
<dbReference type="SUPFAM" id="SSF111369">
    <property type="entry name" value="HlyD-like secretion proteins"/>
    <property type="match status" value="1"/>
</dbReference>
<feature type="domain" description="YknX-like beta-barrel" evidence="4">
    <location>
        <begin position="299"/>
        <end position="389"/>
    </location>
</feature>
<organism evidence="5 6">
    <name type="scientific">Clostridium botulinum</name>
    <dbReference type="NCBI Taxonomy" id="1491"/>
    <lineage>
        <taxon>Bacteria</taxon>
        <taxon>Bacillati</taxon>
        <taxon>Bacillota</taxon>
        <taxon>Clostridia</taxon>
        <taxon>Eubacteriales</taxon>
        <taxon>Clostridiaceae</taxon>
        <taxon>Clostridium</taxon>
    </lineage>
</organism>
<evidence type="ECO:0000313" key="5">
    <source>
        <dbReference type="EMBL" id="NFV27472.1"/>
    </source>
</evidence>
<dbReference type="EMBL" id="SXFB01000016">
    <property type="protein sequence ID" value="NFV27472.1"/>
    <property type="molecule type" value="Genomic_DNA"/>
</dbReference>
<evidence type="ECO:0000256" key="1">
    <source>
        <dbReference type="ARBA" id="ARBA00004196"/>
    </source>
</evidence>
<accession>A0A6B4JIK1</accession>
<feature type="domain" description="CzcB-like barrel-sandwich hybrid" evidence="3">
    <location>
        <begin position="85"/>
        <end position="284"/>
    </location>
</feature>
<sequence>MNKIEIKNLSPKNIILKVKNSKKHISKKKILILIIVIAIIFGVVSKMFFSKPPNVQAQCTVLSKANIVNSINVLGEVKSENSTNVYTNSGNIVKEVKVKVGDEVKTGDVLAILDTEKLKEEIEQLTETLNASEANSKLDLDSKKRVYDNIVYINENNLNTDLINANSMLETAKMTLEDAERLYQYNKTILGYGEISNQELKKSENDYNKAKDDYNKANVELENSKLKIQEDLKNAQNSYESAKIAYENKSERVALENKKKELDECTIKAPVDGTITTINATVGSPSTGTLFKIEDLNNLIIKASIKEVDIANAKVGQKTTIKTDAIEDLELLGEVSEINPTAKSGEISVPAAGNAESTSSNGDVTFDAKVKINEQNENIKIGMKAKLNIILEEKNDVYAIPHESIIENENGLSIYVAEAQEDNKYIIKEVSISKGMESDFNVEIYGDELQDGMKVLSEPSNYTVGSIVELGGGMAEPVGGEVIDQ</sequence>
<dbReference type="PANTHER" id="PTHR32347">
    <property type="entry name" value="EFFLUX SYSTEM COMPONENT YKNX-RELATED"/>
    <property type="match status" value="1"/>
</dbReference>
<gene>
    <name evidence="5" type="ORF">FDG31_15155</name>
</gene>
<dbReference type="AlphaFoldDB" id="A0A6B4JIK1"/>
<evidence type="ECO:0000259" key="3">
    <source>
        <dbReference type="Pfam" id="PF25973"/>
    </source>
</evidence>
<comment type="subcellular location">
    <subcellularLocation>
        <location evidence="1">Cell envelope</location>
    </subcellularLocation>
</comment>
<protein>
    <submittedName>
        <fullName evidence="5">Biotin/lipoyl-binding protein</fullName>
    </submittedName>
</protein>
<proteinExistence type="predicted"/>
<keyword evidence="2" id="KW-0175">Coiled coil</keyword>
<dbReference type="GO" id="GO:0030313">
    <property type="term" value="C:cell envelope"/>
    <property type="evidence" value="ECO:0007669"/>
    <property type="project" value="UniProtKB-SubCell"/>
</dbReference>
<dbReference type="Gene3D" id="2.40.50.100">
    <property type="match status" value="1"/>
</dbReference>
<dbReference type="InterPro" id="IPR058647">
    <property type="entry name" value="BSH_CzcB-like"/>
</dbReference>
<dbReference type="Pfam" id="PF25990">
    <property type="entry name" value="Beta-barrel_YknX"/>
    <property type="match status" value="1"/>
</dbReference>
<dbReference type="Pfam" id="PF25973">
    <property type="entry name" value="BSH_CzcB"/>
    <property type="match status" value="1"/>
</dbReference>
<dbReference type="InterPro" id="IPR058636">
    <property type="entry name" value="Beta-barrel_YknX"/>
</dbReference>